<comment type="caution">
    <text evidence="4">The sequence shown here is derived from an EMBL/GenBank/DDBJ whole genome shotgun (WGS) entry which is preliminary data.</text>
</comment>
<evidence type="ECO:0000256" key="2">
    <source>
        <dbReference type="ARBA" id="ARBA00022980"/>
    </source>
</evidence>
<evidence type="ECO:0000256" key="3">
    <source>
        <dbReference type="ARBA" id="ARBA00023274"/>
    </source>
</evidence>
<dbReference type="GO" id="GO:0070181">
    <property type="term" value="F:small ribosomal subunit rRNA binding"/>
    <property type="evidence" value="ECO:0007669"/>
    <property type="project" value="TreeGrafter"/>
</dbReference>
<dbReference type="GO" id="GO:0006412">
    <property type="term" value="P:translation"/>
    <property type="evidence" value="ECO:0007669"/>
    <property type="project" value="InterPro"/>
</dbReference>
<dbReference type="InterPro" id="IPR036870">
    <property type="entry name" value="Ribosomal_bS18_sf"/>
</dbReference>
<comment type="similarity">
    <text evidence="1">Belongs to the bacterial ribosomal protein bS18 family.</text>
</comment>
<accession>A0A0F9J5W9</accession>
<dbReference type="PANTHER" id="PTHR13479:SF40">
    <property type="entry name" value="SMALL RIBOSOMAL SUBUNIT PROTEIN BS18M"/>
    <property type="match status" value="1"/>
</dbReference>
<dbReference type="EMBL" id="LAZR01012253">
    <property type="protein sequence ID" value="KKM27809.1"/>
    <property type="molecule type" value="Genomic_DNA"/>
</dbReference>
<name>A0A0F9J5W9_9ZZZZ</name>
<dbReference type="SUPFAM" id="SSF46911">
    <property type="entry name" value="Ribosomal protein S18"/>
    <property type="match status" value="1"/>
</dbReference>
<dbReference type="AlphaFoldDB" id="A0A0F9J5W9"/>
<dbReference type="HAMAP" id="MF_00270">
    <property type="entry name" value="Ribosomal_bS18"/>
    <property type="match status" value="1"/>
</dbReference>
<dbReference type="GO" id="GO:0022627">
    <property type="term" value="C:cytosolic small ribosomal subunit"/>
    <property type="evidence" value="ECO:0007669"/>
    <property type="project" value="TreeGrafter"/>
</dbReference>
<evidence type="ECO:0000313" key="4">
    <source>
        <dbReference type="EMBL" id="KKM27809.1"/>
    </source>
</evidence>
<evidence type="ECO:0008006" key="5">
    <source>
        <dbReference type="Google" id="ProtNLM"/>
    </source>
</evidence>
<keyword evidence="3" id="KW-0687">Ribonucleoprotein</keyword>
<dbReference type="NCBIfam" id="TIGR00165">
    <property type="entry name" value="S18"/>
    <property type="match status" value="1"/>
</dbReference>
<dbReference type="Gene3D" id="4.10.640.10">
    <property type="entry name" value="Ribosomal protein S18"/>
    <property type="match status" value="1"/>
</dbReference>
<proteinExistence type="inferred from homology"/>
<dbReference type="GO" id="GO:0003735">
    <property type="term" value="F:structural constituent of ribosome"/>
    <property type="evidence" value="ECO:0007669"/>
    <property type="project" value="InterPro"/>
</dbReference>
<dbReference type="PANTHER" id="PTHR13479">
    <property type="entry name" value="30S RIBOSOMAL PROTEIN S18"/>
    <property type="match status" value="1"/>
</dbReference>
<gene>
    <name evidence="4" type="ORF">LCGC14_1571000</name>
</gene>
<sequence>MKKKQQRSDKPQEKYRKRYCFFCKNKIEEIDYKDTNLLKRSVSDKGKIKARRTTGVCVQHQHQLARAIKRARQMALIPYGGSGKSERTAVGRR</sequence>
<dbReference type="InterPro" id="IPR001648">
    <property type="entry name" value="Ribosomal_bS18"/>
</dbReference>
<dbReference type="Pfam" id="PF01084">
    <property type="entry name" value="Ribosomal_S18"/>
    <property type="match status" value="1"/>
</dbReference>
<keyword evidence="2" id="KW-0689">Ribosomal protein</keyword>
<organism evidence="4">
    <name type="scientific">marine sediment metagenome</name>
    <dbReference type="NCBI Taxonomy" id="412755"/>
    <lineage>
        <taxon>unclassified sequences</taxon>
        <taxon>metagenomes</taxon>
        <taxon>ecological metagenomes</taxon>
    </lineage>
</organism>
<dbReference type="PRINTS" id="PR00974">
    <property type="entry name" value="RIBOSOMALS18"/>
</dbReference>
<protein>
    <recommendedName>
        <fullName evidence="5">30S ribosomal protein S18</fullName>
    </recommendedName>
</protein>
<reference evidence="4" key="1">
    <citation type="journal article" date="2015" name="Nature">
        <title>Complex archaea that bridge the gap between prokaryotes and eukaryotes.</title>
        <authorList>
            <person name="Spang A."/>
            <person name="Saw J.H."/>
            <person name="Jorgensen S.L."/>
            <person name="Zaremba-Niedzwiedzka K."/>
            <person name="Martijn J."/>
            <person name="Lind A.E."/>
            <person name="van Eijk R."/>
            <person name="Schleper C."/>
            <person name="Guy L."/>
            <person name="Ettema T.J."/>
        </authorList>
    </citation>
    <scope>NUCLEOTIDE SEQUENCE</scope>
</reference>
<evidence type="ECO:0000256" key="1">
    <source>
        <dbReference type="ARBA" id="ARBA00005589"/>
    </source>
</evidence>